<feature type="domain" description="NADP-dependent oxidoreductase" evidence="2">
    <location>
        <begin position="22"/>
        <end position="317"/>
    </location>
</feature>
<protein>
    <submittedName>
        <fullName evidence="3">D-arabinose 1-dehydrogenase</fullName>
    </submittedName>
</protein>
<dbReference type="InterPro" id="IPR020471">
    <property type="entry name" value="AKR"/>
</dbReference>
<comment type="caution">
    <text evidence="3">The sequence shown here is derived from an EMBL/GenBank/DDBJ whole genome shotgun (WGS) entry which is preliminary data.</text>
</comment>
<dbReference type="Proteomes" id="UP000837801">
    <property type="component" value="Unassembled WGS sequence"/>
</dbReference>
<organism evidence="3 4">
    <name type="scientific">[Candida] railenensis</name>
    <dbReference type="NCBI Taxonomy" id="45579"/>
    <lineage>
        <taxon>Eukaryota</taxon>
        <taxon>Fungi</taxon>
        <taxon>Dikarya</taxon>
        <taxon>Ascomycota</taxon>
        <taxon>Saccharomycotina</taxon>
        <taxon>Pichiomycetes</taxon>
        <taxon>Debaryomycetaceae</taxon>
        <taxon>Kurtzmaniella</taxon>
    </lineage>
</organism>
<dbReference type="EMBL" id="CAKXYY010000008">
    <property type="protein sequence ID" value="CAH2352771.1"/>
    <property type="molecule type" value="Genomic_DNA"/>
</dbReference>
<keyword evidence="1" id="KW-0560">Oxidoreductase</keyword>
<dbReference type="PRINTS" id="PR00069">
    <property type="entry name" value="ALDKETRDTASE"/>
</dbReference>
<dbReference type="SUPFAM" id="SSF51430">
    <property type="entry name" value="NAD(P)-linked oxidoreductase"/>
    <property type="match status" value="1"/>
</dbReference>
<dbReference type="AlphaFoldDB" id="A0A9P0QPY9"/>
<accession>A0A9P0QPY9</accession>
<evidence type="ECO:0000313" key="3">
    <source>
        <dbReference type="EMBL" id="CAH2352771.1"/>
    </source>
</evidence>
<dbReference type="PANTHER" id="PTHR42686">
    <property type="entry name" value="GH17980P-RELATED"/>
    <property type="match status" value="1"/>
</dbReference>
<dbReference type="PANTHER" id="PTHR42686:SF1">
    <property type="entry name" value="GH17980P-RELATED"/>
    <property type="match status" value="1"/>
</dbReference>
<dbReference type="Pfam" id="PF00248">
    <property type="entry name" value="Aldo_ket_red"/>
    <property type="match status" value="1"/>
</dbReference>
<dbReference type="Gene3D" id="3.20.20.100">
    <property type="entry name" value="NADP-dependent oxidoreductase domain"/>
    <property type="match status" value="1"/>
</dbReference>
<dbReference type="GO" id="GO:0045290">
    <property type="term" value="F:D-arabinose 1-dehydrogenase [NAD(P)+] activity"/>
    <property type="evidence" value="ECO:0007669"/>
    <property type="project" value="TreeGrafter"/>
</dbReference>
<dbReference type="InterPro" id="IPR036812">
    <property type="entry name" value="NAD(P)_OxRdtase_dom_sf"/>
</dbReference>
<name>A0A9P0QPY9_9ASCO</name>
<evidence type="ECO:0000313" key="4">
    <source>
        <dbReference type="Proteomes" id="UP000837801"/>
    </source>
</evidence>
<dbReference type="OrthoDB" id="5286008at2759"/>
<dbReference type="InterPro" id="IPR023210">
    <property type="entry name" value="NADP_OxRdtase_dom"/>
</dbReference>
<gene>
    <name evidence="3" type="ORF">CLIB1423_08S00716</name>
</gene>
<keyword evidence="4" id="KW-1185">Reference proteome</keyword>
<evidence type="ECO:0000256" key="1">
    <source>
        <dbReference type="ARBA" id="ARBA00023002"/>
    </source>
</evidence>
<dbReference type="GO" id="GO:0070485">
    <property type="term" value="P:dehydro-D-arabinono-1,4-lactone biosynthetic process"/>
    <property type="evidence" value="ECO:0007669"/>
    <property type="project" value="TreeGrafter"/>
</dbReference>
<dbReference type="GO" id="GO:0005829">
    <property type="term" value="C:cytosol"/>
    <property type="evidence" value="ECO:0007669"/>
    <property type="project" value="TreeGrafter"/>
</dbReference>
<evidence type="ECO:0000259" key="2">
    <source>
        <dbReference type="Pfam" id="PF00248"/>
    </source>
</evidence>
<sequence length="350" mass="38967">MPITPFINLKKQLAMSIKNLPPLIIGGAVFNTGYNENPHDLSASKILEAAFSKGFTAIDTSPYYGPSEEIFGKALKEISSKWKREDYLICTKAGRLGLDEFDYSRPWIRKSVLRSLERLGTSYLDLVYIHDIEFVDEPSIIGAVKELKLLKNEGIVKNIGISGYPVDFLYKIALRCKSEPEIGPLDAVLSYSNGCIQNEKLFEYYEKLLVDCGLKKVLNGSILSMSLLRSDATLDFHPASKELKAKVSQVAKDLKNETGVELADLATKFALKRWLFDTANQAGATPTSLEWNKNCSIVLGVSNIEELDAAIGNYEHVKSRAGEAEDEQLFAQVKQNLGDSFNETWRSGLH</sequence>
<reference evidence="3" key="1">
    <citation type="submission" date="2022-03" db="EMBL/GenBank/DDBJ databases">
        <authorList>
            <person name="Legras J.-L."/>
            <person name="Devillers H."/>
            <person name="Grondin C."/>
        </authorList>
    </citation>
    <scope>NUCLEOTIDE SEQUENCE</scope>
    <source>
        <strain evidence="3">CLIB 1423</strain>
    </source>
</reference>
<proteinExistence type="predicted"/>